<dbReference type="GeneID" id="19299204"/>
<dbReference type="EMBL" id="KB469299">
    <property type="protein sequence ID" value="EPQ56940.1"/>
    <property type="molecule type" value="Genomic_DNA"/>
</dbReference>
<reference evidence="2 3" key="1">
    <citation type="journal article" date="2012" name="Science">
        <title>The Paleozoic origin of enzymatic lignin decomposition reconstructed from 31 fungal genomes.</title>
        <authorList>
            <person name="Floudas D."/>
            <person name="Binder M."/>
            <person name="Riley R."/>
            <person name="Barry K."/>
            <person name="Blanchette R.A."/>
            <person name="Henrissat B."/>
            <person name="Martinez A.T."/>
            <person name="Otillar R."/>
            <person name="Spatafora J.W."/>
            <person name="Yadav J.S."/>
            <person name="Aerts A."/>
            <person name="Benoit I."/>
            <person name="Boyd A."/>
            <person name="Carlson A."/>
            <person name="Copeland A."/>
            <person name="Coutinho P.M."/>
            <person name="de Vries R.P."/>
            <person name="Ferreira P."/>
            <person name="Findley K."/>
            <person name="Foster B."/>
            <person name="Gaskell J."/>
            <person name="Glotzer D."/>
            <person name="Gorecki P."/>
            <person name="Heitman J."/>
            <person name="Hesse C."/>
            <person name="Hori C."/>
            <person name="Igarashi K."/>
            <person name="Jurgens J.A."/>
            <person name="Kallen N."/>
            <person name="Kersten P."/>
            <person name="Kohler A."/>
            <person name="Kuees U."/>
            <person name="Kumar T.K.A."/>
            <person name="Kuo A."/>
            <person name="LaButti K."/>
            <person name="Larrondo L.F."/>
            <person name="Lindquist E."/>
            <person name="Ling A."/>
            <person name="Lombard V."/>
            <person name="Lucas S."/>
            <person name="Lundell T."/>
            <person name="Martin R."/>
            <person name="McLaughlin D.J."/>
            <person name="Morgenstern I."/>
            <person name="Morin E."/>
            <person name="Murat C."/>
            <person name="Nagy L.G."/>
            <person name="Nolan M."/>
            <person name="Ohm R.A."/>
            <person name="Patyshakuliyeva A."/>
            <person name="Rokas A."/>
            <person name="Ruiz-Duenas F.J."/>
            <person name="Sabat G."/>
            <person name="Salamov A."/>
            <person name="Samejima M."/>
            <person name="Schmutz J."/>
            <person name="Slot J.C."/>
            <person name="St John F."/>
            <person name="Stenlid J."/>
            <person name="Sun H."/>
            <person name="Sun S."/>
            <person name="Syed K."/>
            <person name="Tsang A."/>
            <person name="Wiebenga A."/>
            <person name="Young D."/>
            <person name="Pisabarro A."/>
            <person name="Eastwood D.C."/>
            <person name="Martin F."/>
            <person name="Cullen D."/>
            <person name="Grigoriev I.V."/>
            <person name="Hibbett D.S."/>
        </authorList>
    </citation>
    <scope>NUCLEOTIDE SEQUENCE [LARGE SCALE GENOMIC DNA]</scope>
    <source>
        <strain evidence="2 3">ATCC 11539</strain>
    </source>
</reference>
<keyword evidence="1" id="KW-0812">Transmembrane</keyword>
<dbReference type="KEGG" id="gtr:GLOTRDRAFT_110357"/>
<dbReference type="Proteomes" id="UP000030669">
    <property type="component" value="Unassembled WGS sequence"/>
</dbReference>
<sequence>MISTSVPGESLWIILISNPVGSNNRGLIAYKLSTPAFAQPAVNIIFLSLMRRYR</sequence>
<keyword evidence="3" id="KW-1185">Reference proteome</keyword>
<feature type="transmembrane region" description="Helical" evidence="1">
    <location>
        <begin position="28"/>
        <end position="49"/>
    </location>
</feature>
<gene>
    <name evidence="2" type="ORF">GLOTRDRAFT_110357</name>
</gene>
<accession>S7RQT8</accession>
<name>S7RQT8_GLOTA</name>
<dbReference type="AlphaFoldDB" id="S7RQT8"/>
<dbReference type="HOGENOM" id="CLU_3050502_0_0_1"/>
<evidence type="ECO:0000313" key="2">
    <source>
        <dbReference type="EMBL" id="EPQ56940.1"/>
    </source>
</evidence>
<proteinExistence type="predicted"/>
<evidence type="ECO:0000313" key="3">
    <source>
        <dbReference type="Proteomes" id="UP000030669"/>
    </source>
</evidence>
<evidence type="ECO:0000256" key="1">
    <source>
        <dbReference type="SAM" id="Phobius"/>
    </source>
</evidence>
<dbReference type="RefSeq" id="XP_007864121.1">
    <property type="nucleotide sequence ID" value="XM_007865930.1"/>
</dbReference>
<keyword evidence="1" id="KW-1133">Transmembrane helix</keyword>
<keyword evidence="1" id="KW-0472">Membrane</keyword>
<protein>
    <submittedName>
        <fullName evidence="2">Uncharacterized protein</fullName>
    </submittedName>
</protein>
<organism evidence="2 3">
    <name type="scientific">Gloeophyllum trabeum (strain ATCC 11539 / FP-39264 / Madison 617)</name>
    <name type="common">Brown rot fungus</name>
    <dbReference type="NCBI Taxonomy" id="670483"/>
    <lineage>
        <taxon>Eukaryota</taxon>
        <taxon>Fungi</taxon>
        <taxon>Dikarya</taxon>
        <taxon>Basidiomycota</taxon>
        <taxon>Agaricomycotina</taxon>
        <taxon>Agaricomycetes</taxon>
        <taxon>Gloeophyllales</taxon>
        <taxon>Gloeophyllaceae</taxon>
        <taxon>Gloeophyllum</taxon>
    </lineage>
</organism>